<proteinExistence type="inferred from homology"/>
<accession>A0A2A2CYX7</accession>
<dbReference type="InterPro" id="IPR004130">
    <property type="entry name" value="Gpn"/>
</dbReference>
<dbReference type="InterPro" id="IPR027417">
    <property type="entry name" value="P-loop_NTPase"/>
</dbReference>
<dbReference type="Proteomes" id="UP000218944">
    <property type="component" value="Unassembled WGS sequence"/>
</dbReference>
<dbReference type="Pfam" id="PF03029">
    <property type="entry name" value="ATP_bind_1"/>
    <property type="match status" value="1"/>
</dbReference>
<dbReference type="GO" id="GO:0005525">
    <property type="term" value="F:GTP binding"/>
    <property type="evidence" value="ECO:0007669"/>
    <property type="project" value="UniProtKB-KW"/>
</dbReference>
<reference evidence="6 7" key="1">
    <citation type="submission" date="2017-08" db="EMBL/GenBank/DDBJ databases">
        <title>Genome sequence of Streptomyces albireticuli NRRL B-1670.</title>
        <authorList>
            <person name="Graham D.E."/>
            <person name="Mahan K.M."/>
            <person name="Klingeman D.M."/>
            <person name="Hettich R.L."/>
            <person name="Parry R.J."/>
            <person name="Spain J.C."/>
        </authorList>
    </citation>
    <scope>NUCLEOTIDE SEQUENCE [LARGE SCALE GENOMIC DNA]</scope>
    <source>
        <strain evidence="6 7">NRRL B-1670</strain>
    </source>
</reference>
<dbReference type="PANTHER" id="PTHR42708:SF1">
    <property type="entry name" value="GLIDING MOTILITY PROTEIN MGLA"/>
    <property type="match status" value="1"/>
</dbReference>
<comment type="similarity">
    <text evidence="1">Belongs to the GPN-loop GTPase family.</text>
</comment>
<evidence type="ECO:0000256" key="1">
    <source>
        <dbReference type="ARBA" id="ARBA00005290"/>
    </source>
</evidence>
<evidence type="ECO:0000313" key="7">
    <source>
        <dbReference type="Proteomes" id="UP000218944"/>
    </source>
</evidence>
<keyword evidence="6" id="KW-0067">ATP-binding</keyword>
<organism evidence="6 7">
    <name type="scientific">Streptomyces albireticuli</name>
    <dbReference type="NCBI Taxonomy" id="1940"/>
    <lineage>
        <taxon>Bacteria</taxon>
        <taxon>Bacillati</taxon>
        <taxon>Actinomycetota</taxon>
        <taxon>Actinomycetes</taxon>
        <taxon>Kitasatosporales</taxon>
        <taxon>Streptomycetaceae</taxon>
        <taxon>Streptomyces</taxon>
    </lineage>
</organism>
<dbReference type="SUPFAM" id="SSF52540">
    <property type="entry name" value="P-loop containing nucleoside triphosphate hydrolases"/>
    <property type="match status" value="1"/>
</dbReference>
<dbReference type="Gene3D" id="3.40.50.300">
    <property type="entry name" value="P-loop containing nucleotide triphosphate hydrolases"/>
    <property type="match status" value="1"/>
</dbReference>
<evidence type="ECO:0000256" key="3">
    <source>
        <dbReference type="ARBA" id="ARBA00022801"/>
    </source>
</evidence>
<keyword evidence="2" id="KW-0547">Nucleotide-binding</keyword>
<evidence type="ECO:0000256" key="2">
    <source>
        <dbReference type="ARBA" id="ARBA00022741"/>
    </source>
</evidence>
<dbReference type="CDD" id="cd00882">
    <property type="entry name" value="Ras_like_GTPase"/>
    <property type="match status" value="1"/>
</dbReference>
<evidence type="ECO:0000313" key="6">
    <source>
        <dbReference type="EMBL" id="PAU44455.1"/>
    </source>
</evidence>
<comment type="caution">
    <text evidence="6">The sequence shown here is derived from an EMBL/GenBank/DDBJ whole genome shotgun (WGS) entry which is preliminary data.</text>
</comment>
<dbReference type="InterPro" id="IPR052705">
    <property type="entry name" value="Gliding_Motility_GTPase"/>
</dbReference>
<dbReference type="EMBL" id="NSJV01000662">
    <property type="protein sequence ID" value="PAU44455.1"/>
    <property type="molecule type" value="Genomic_DNA"/>
</dbReference>
<keyword evidence="4" id="KW-0342">GTP-binding</keyword>
<evidence type="ECO:0000256" key="4">
    <source>
        <dbReference type="ARBA" id="ARBA00023134"/>
    </source>
</evidence>
<sequence>MVFTERSPPRATALRRPAGRGRRATTVFGRAGHGRGRATPDPLALKLLVAGGFGVGKTTLVGAVSEIRPLRTEELLTEAGRPVDDTSGVEAKRTTTVAMDFGRITLREDLVLYLFGTPGQDRFWFLWDELARGALGAVVLADTRRLADCFAAVDYFERRGIAFTLAVNCFDGADRYPEDAVRDALDLDAGVPVVLCDARDRESVKRVLVSVVEHAIATGAAGRRTA</sequence>
<dbReference type="AlphaFoldDB" id="A0A2A2CYX7"/>
<protein>
    <submittedName>
        <fullName evidence="6">ATP-binding protein</fullName>
    </submittedName>
</protein>
<keyword evidence="3" id="KW-0378">Hydrolase</keyword>
<dbReference type="PANTHER" id="PTHR42708">
    <property type="entry name" value="ATP/GTP-BINDING PROTEIN-RELATED"/>
    <property type="match status" value="1"/>
</dbReference>
<keyword evidence="7" id="KW-1185">Reference proteome</keyword>
<feature type="region of interest" description="Disordered" evidence="5">
    <location>
        <begin position="1"/>
        <end position="35"/>
    </location>
</feature>
<dbReference type="GO" id="GO:0005524">
    <property type="term" value="F:ATP binding"/>
    <property type="evidence" value="ECO:0007669"/>
    <property type="project" value="UniProtKB-KW"/>
</dbReference>
<dbReference type="GO" id="GO:0016787">
    <property type="term" value="F:hydrolase activity"/>
    <property type="evidence" value="ECO:0007669"/>
    <property type="project" value="UniProtKB-KW"/>
</dbReference>
<evidence type="ECO:0000256" key="5">
    <source>
        <dbReference type="SAM" id="MobiDB-lite"/>
    </source>
</evidence>
<name>A0A2A2CYX7_9ACTN</name>
<gene>
    <name evidence="6" type="ORF">CK936_34800</name>
</gene>